<reference evidence="1 2" key="1">
    <citation type="submission" date="2018-02" db="EMBL/GenBank/DDBJ databases">
        <title>Subsurface microbial communities from deep shales in Ohio and West Virginia, USA.</title>
        <authorList>
            <person name="Wrighton K."/>
        </authorList>
    </citation>
    <scope>NUCLEOTIDE SEQUENCE [LARGE SCALE GENOMIC DNA]</scope>
    <source>
        <strain evidence="1 2">OWC-G53F</strain>
    </source>
</reference>
<name>A0A2S6H4P2_9GAMM</name>
<sequence length="215" mass="24307">MRAKPFLQYLQAYYNPQTAAFLADTPDIRGGWEVWLQVEIARTFVSLNQNWICERELPYPSGNLFNPYLTYDADDGLAPVGTTSNARYAARCDFFLYRKESISIADETYIELKCINPSVQYPHRDAWTRFKKDVIKIQALQKANKQLNCIALLATSGVFSKDAVGGENPGLAWFWNQDEGRVAYVWDPTQNAVTTLQNVALDGSGRFFIVAVAIT</sequence>
<comment type="caution">
    <text evidence="1">The sequence shown here is derived from an EMBL/GenBank/DDBJ whole genome shotgun (WGS) entry which is preliminary data.</text>
</comment>
<accession>A0A2S6H4P2</accession>
<evidence type="ECO:0000313" key="2">
    <source>
        <dbReference type="Proteomes" id="UP000238071"/>
    </source>
</evidence>
<proteinExistence type="predicted"/>
<evidence type="ECO:0000313" key="1">
    <source>
        <dbReference type="EMBL" id="PPK72459.1"/>
    </source>
</evidence>
<dbReference type="RefSeq" id="WP_104423244.1">
    <property type="nucleotide sequence ID" value="NZ_PTIY01000004.1"/>
</dbReference>
<dbReference type="Proteomes" id="UP000238071">
    <property type="component" value="Unassembled WGS sequence"/>
</dbReference>
<dbReference type="AlphaFoldDB" id="A0A2S6H4P2"/>
<keyword evidence="2" id="KW-1185">Reference proteome</keyword>
<protein>
    <submittedName>
        <fullName evidence="1">Uncharacterized protein</fullName>
    </submittedName>
</protein>
<dbReference type="EMBL" id="PTIY01000004">
    <property type="protein sequence ID" value="PPK72459.1"/>
    <property type="molecule type" value="Genomic_DNA"/>
</dbReference>
<dbReference type="OrthoDB" id="6398352at2"/>
<gene>
    <name evidence="1" type="ORF">B0F88_104254</name>
</gene>
<organism evidence="1 2">
    <name type="scientific">Methylobacter tundripaludum</name>
    <dbReference type="NCBI Taxonomy" id="173365"/>
    <lineage>
        <taxon>Bacteria</taxon>
        <taxon>Pseudomonadati</taxon>
        <taxon>Pseudomonadota</taxon>
        <taxon>Gammaproteobacteria</taxon>
        <taxon>Methylococcales</taxon>
        <taxon>Methylococcaceae</taxon>
        <taxon>Methylobacter</taxon>
    </lineage>
</organism>